<organism evidence="1 2">
    <name type="scientific">Algicella marina</name>
    <dbReference type="NCBI Taxonomy" id="2683284"/>
    <lineage>
        <taxon>Bacteria</taxon>
        <taxon>Pseudomonadati</taxon>
        <taxon>Pseudomonadota</taxon>
        <taxon>Alphaproteobacteria</taxon>
        <taxon>Rhodobacterales</taxon>
        <taxon>Paracoccaceae</taxon>
        <taxon>Algicella</taxon>
    </lineage>
</organism>
<sequence>MARRSILHVSRNPNPRLAAASARFIGAEVEIVHAAPLAPGEDARFRPLNPTLLLPILKEPGRAIWECDAVVCRMAMMAGSDFFPRDDRLPELLKWISWGKENFVRACNMVQFELGTKLRYDLGPSDMREVDAGTALFHTSAQLLDAELRGAWLLGSAPSYADFRMATFLPFNDIMRLPLGEYPALSAWYAGLCELPEWRDPFDGIEMPALPPVRP</sequence>
<dbReference type="SUPFAM" id="SSF47616">
    <property type="entry name" value="GST C-terminal domain-like"/>
    <property type="match status" value="1"/>
</dbReference>
<dbReference type="CDD" id="cd00299">
    <property type="entry name" value="GST_C_family"/>
    <property type="match status" value="1"/>
</dbReference>
<dbReference type="InterPro" id="IPR036249">
    <property type="entry name" value="Thioredoxin-like_sf"/>
</dbReference>
<evidence type="ECO:0000313" key="2">
    <source>
        <dbReference type="Proteomes" id="UP000464495"/>
    </source>
</evidence>
<dbReference type="InterPro" id="IPR036282">
    <property type="entry name" value="Glutathione-S-Trfase_C_sf"/>
</dbReference>
<accession>A0A6P1T2C8</accession>
<dbReference type="Proteomes" id="UP000464495">
    <property type="component" value="Chromosome"/>
</dbReference>
<dbReference type="SUPFAM" id="SSF52833">
    <property type="entry name" value="Thioredoxin-like"/>
    <property type="match status" value="1"/>
</dbReference>
<dbReference type="RefSeq" id="WP_161862371.1">
    <property type="nucleotide sequence ID" value="NZ_CP046620.1"/>
</dbReference>
<evidence type="ECO:0000313" key="1">
    <source>
        <dbReference type="EMBL" id="QHQ35813.1"/>
    </source>
</evidence>
<dbReference type="Gene3D" id="1.20.1050.10">
    <property type="match status" value="1"/>
</dbReference>
<keyword evidence="1" id="KW-0808">Transferase</keyword>
<keyword evidence="2" id="KW-1185">Reference proteome</keyword>
<gene>
    <name evidence="1" type="ORF">GO499_11830</name>
</gene>
<protein>
    <submittedName>
        <fullName evidence="1">Glutathione S-transferase family protein</fullName>
    </submittedName>
</protein>
<reference evidence="1 2" key="1">
    <citation type="submission" date="2019-12" db="EMBL/GenBank/DDBJ databases">
        <title>Complete genome sequence of Algicella marina strain 9Alg 56(T) isolated from the red alga Tichocarpus crinitus.</title>
        <authorList>
            <person name="Kim S.-G."/>
            <person name="Nedashkovskaya O.I."/>
        </authorList>
    </citation>
    <scope>NUCLEOTIDE SEQUENCE [LARGE SCALE GENOMIC DNA]</scope>
    <source>
        <strain evidence="1 2">9Alg 56</strain>
    </source>
</reference>
<dbReference type="Gene3D" id="3.40.30.10">
    <property type="entry name" value="Glutaredoxin"/>
    <property type="match status" value="1"/>
</dbReference>
<dbReference type="EMBL" id="CP046620">
    <property type="protein sequence ID" value="QHQ35813.1"/>
    <property type="molecule type" value="Genomic_DNA"/>
</dbReference>
<dbReference type="GO" id="GO:0016740">
    <property type="term" value="F:transferase activity"/>
    <property type="evidence" value="ECO:0007669"/>
    <property type="project" value="UniProtKB-KW"/>
</dbReference>
<proteinExistence type="predicted"/>
<dbReference type="KEGG" id="amaq:GO499_11830"/>
<dbReference type="CDD" id="cd00570">
    <property type="entry name" value="GST_N_family"/>
    <property type="match status" value="1"/>
</dbReference>
<dbReference type="Pfam" id="PF13410">
    <property type="entry name" value="GST_C_2"/>
    <property type="match status" value="1"/>
</dbReference>
<name>A0A6P1T2C8_9RHOB</name>
<dbReference type="AlphaFoldDB" id="A0A6P1T2C8"/>